<dbReference type="OrthoDB" id="10454064at2759"/>
<name>A0A2P5FNY9_TREOI</name>
<gene>
    <name evidence="1" type="ORF">TorRG33x02_047040</name>
</gene>
<dbReference type="EMBL" id="JXTC01000018">
    <property type="protein sequence ID" value="PON99537.1"/>
    <property type="molecule type" value="Genomic_DNA"/>
</dbReference>
<dbReference type="AlphaFoldDB" id="A0A2P5FNY9"/>
<comment type="caution">
    <text evidence="1">The sequence shown here is derived from an EMBL/GenBank/DDBJ whole genome shotgun (WGS) entry which is preliminary data.</text>
</comment>
<evidence type="ECO:0000313" key="2">
    <source>
        <dbReference type="Proteomes" id="UP000237000"/>
    </source>
</evidence>
<keyword evidence="2" id="KW-1185">Reference proteome</keyword>
<evidence type="ECO:0000313" key="1">
    <source>
        <dbReference type="EMBL" id="PON99537.1"/>
    </source>
</evidence>
<organism evidence="1 2">
    <name type="scientific">Trema orientale</name>
    <name type="common">Charcoal tree</name>
    <name type="synonym">Celtis orientalis</name>
    <dbReference type="NCBI Taxonomy" id="63057"/>
    <lineage>
        <taxon>Eukaryota</taxon>
        <taxon>Viridiplantae</taxon>
        <taxon>Streptophyta</taxon>
        <taxon>Embryophyta</taxon>
        <taxon>Tracheophyta</taxon>
        <taxon>Spermatophyta</taxon>
        <taxon>Magnoliopsida</taxon>
        <taxon>eudicotyledons</taxon>
        <taxon>Gunneridae</taxon>
        <taxon>Pentapetalae</taxon>
        <taxon>rosids</taxon>
        <taxon>fabids</taxon>
        <taxon>Rosales</taxon>
        <taxon>Cannabaceae</taxon>
        <taxon>Trema</taxon>
    </lineage>
</organism>
<proteinExistence type="predicted"/>
<feature type="non-terminal residue" evidence="1">
    <location>
        <position position="1"/>
    </location>
</feature>
<protein>
    <submittedName>
        <fullName evidence="1">Uncharacterized protein</fullName>
    </submittedName>
</protein>
<accession>A0A2P5FNY9</accession>
<sequence length="162" mass="17980">DRPRGPSAVPELAKLHMARGLDCLGVWLCRVLAVKPCAFEQERYTWNTGKGPDIYKPTTTSTLHLFPLLSSLGEAKEKNWTLRLYLTHRSLLHLVRLDHVTSIGPQEISGKALVFGNHSVDGKRLKSLASLLDSWSSVDHCWTLPGGVGEKEQKAEVRLSKG</sequence>
<dbReference type="InParanoid" id="A0A2P5FNY9"/>
<reference evidence="2" key="1">
    <citation type="submission" date="2016-06" db="EMBL/GenBank/DDBJ databases">
        <title>Parallel loss of symbiosis genes in relatives of nitrogen-fixing non-legume Parasponia.</title>
        <authorList>
            <person name="Van Velzen R."/>
            <person name="Holmer R."/>
            <person name="Bu F."/>
            <person name="Rutten L."/>
            <person name="Van Zeijl A."/>
            <person name="Liu W."/>
            <person name="Santuari L."/>
            <person name="Cao Q."/>
            <person name="Sharma T."/>
            <person name="Shen D."/>
            <person name="Roswanjaya Y."/>
            <person name="Wardhani T."/>
            <person name="Kalhor M.S."/>
            <person name="Jansen J."/>
            <person name="Van den Hoogen J."/>
            <person name="Gungor B."/>
            <person name="Hartog M."/>
            <person name="Hontelez J."/>
            <person name="Verver J."/>
            <person name="Yang W.-C."/>
            <person name="Schijlen E."/>
            <person name="Repin R."/>
            <person name="Schilthuizen M."/>
            <person name="Schranz E."/>
            <person name="Heidstra R."/>
            <person name="Miyata K."/>
            <person name="Fedorova E."/>
            <person name="Kohlen W."/>
            <person name="Bisseling T."/>
            <person name="Smit S."/>
            <person name="Geurts R."/>
        </authorList>
    </citation>
    <scope>NUCLEOTIDE SEQUENCE [LARGE SCALE GENOMIC DNA]</scope>
    <source>
        <strain evidence="2">cv. RG33-2</strain>
    </source>
</reference>
<dbReference type="Proteomes" id="UP000237000">
    <property type="component" value="Unassembled WGS sequence"/>
</dbReference>